<protein>
    <submittedName>
        <fullName evidence="2">Uncharacterized protein</fullName>
    </submittedName>
</protein>
<dbReference type="Proteomes" id="UP000651482">
    <property type="component" value="Unassembled WGS sequence"/>
</dbReference>
<dbReference type="RefSeq" id="WP_249318723.1">
    <property type="nucleotide sequence ID" value="NZ_JACRSN010000005.1"/>
</dbReference>
<keyword evidence="3" id="KW-1185">Reference proteome</keyword>
<organism evidence="2 3">
    <name type="scientific">Yeguia hominis</name>
    <dbReference type="NCBI Taxonomy" id="2763662"/>
    <lineage>
        <taxon>Bacteria</taxon>
        <taxon>Bacillati</taxon>
        <taxon>Bacillota</taxon>
        <taxon>Clostridia</taxon>
        <taxon>Eubacteriales</taxon>
        <taxon>Yeguiaceae</taxon>
        <taxon>Yeguia</taxon>
    </lineage>
</organism>
<reference evidence="2" key="1">
    <citation type="submission" date="2020-08" db="EMBL/GenBank/DDBJ databases">
        <title>Genome public.</title>
        <authorList>
            <person name="Liu C."/>
            <person name="Sun Q."/>
        </authorList>
    </citation>
    <scope>NUCLEOTIDE SEQUENCE</scope>
    <source>
        <strain evidence="2">NSJ-40</strain>
    </source>
</reference>
<feature type="transmembrane region" description="Helical" evidence="1">
    <location>
        <begin position="36"/>
        <end position="59"/>
    </location>
</feature>
<keyword evidence="1" id="KW-0472">Membrane</keyword>
<accession>A0A926D7Z6</accession>
<evidence type="ECO:0000313" key="2">
    <source>
        <dbReference type="EMBL" id="MBC8533371.1"/>
    </source>
</evidence>
<gene>
    <name evidence="2" type="ORF">IAG03_04990</name>
</gene>
<evidence type="ECO:0000313" key="3">
    <source>
        <dbReference type="Proteomes" id="UP000651482"/>
    </source>
</evidence>
<keyword evidence="1" id="KW-1133">Transmembrane helix</keyword>
<keyword evidence="1" id="KW-0812">Transmembrane</keyword>
<sequence>MQIKELMLKILLFLFALILILSLVGMAFGPFGYEKISVAFSAAAIVLSVCGLIAALHFWGKDA</sequence>
<dbReference type="EMBL" id="JACRSN010000005">
    <property type="protein sequence ID" value="MBC8533371.1"/>
    <property type="molecule type" value="Genomic_DNA"/>
</dbReference>
<proteinExistence type="predicted"/>
<dbReference type="AlphaFoldDB" id="A0A926D7Z6"/>
<name>A0A926D7Z6_9FIRM</name>
<comment type="caution">
    <text evidence="2">The sequence shown here is derived from an EMBL/GenBank/DDBJ whole genome shotgun (WGS) entry which is preliminary data.</text>
</comment>
<evidence type="ECO:0000256" key="1">
    <source>
        <dbReference type="SAM" id="Phobius"/>
    </source>
</evidence>